<dbReference type="EMBL" id="JBBPBM010000010">
    <property type="protein sequence ID" value="KAK8564968.1"/>
    <property type="molecule type" value="Genomic_DNA"/>
</dbReference>
<proteinExistence type="predicted"/>
<dbReference type="Proteomes" id="UP001472677">
    <property type="component" value="Unassembled WGS sequence"/>
</dbReference>
<evidence type="ECO:0000313" key="2">
    <source>
        <dbReference type="Proteomes" id="UP001472677"/>
    </source>
</evidence>
<accession>A0ABR2ESF9</accession>
<comment type="caution">
    <text evidence="1">The sequence shown here is derived from an EMBL/GenBank/DDBJ whole genome shotgun (WGS) entry which is preliminary data.</text>
</comment>
<name>A0ABR2ESF9_9ROSI</name>
<organism evidence="1 2">
    <name type="scientific">Hibiscus sabdariffa</name>
    <name type="common">roselle</name>
    <dbReference type="NCBI Taxonomy" id="183260"/>
    <lineage>
        <taxon>Eukaryota</taxon>
        <taxon>Viridiplantae</taxon>
        <taxon>Streptophyta</taxon>
        <taxon>Embryophyta</taxon>
        <taxon>Tracheophyta</taxon>
        <taxon>Spermatophyta</taxon>
        <taxon>Magnoliopsida</taxon>
        <taxon>eudicotyledons</taxon>
        <taxon>Gunneridae</taxon>
        <taxon>Pentapetalae</taxon>
        <taxon>rosids</taxon>
        <taxon>malvids</taxon>
        <taxon>Malvales</taxon>
        <taxon>Malvaceae</taxon>
        <taxon>Malvoideae</taxon>
        <taxon>Hibiscus</taxon>
    </lineage>
</organism>
<reference evidence="1 2" key="1">
    <citation type="journal article" date="2024" name="G3 (Bethesda)">
        <title>Genome assembly of Hibiscus sabdariffa L. provides insights into metabolisms of medicinal natural products.</title>
        <authorList>
            <person name="Kim T."/>
        </authorList>
    </citation>
    <scope>NUCLEOTIDE SEQUENCE [LARGE SCALE GENOMIC DNA]</scope>
    <source>
        <strain evidence="1">TK-2024</strain>
        <tissue evidence="1">Old leaves</tissue>
    </source>
</reference>
<protein>
    <submittedName>
        <fullName evidence="1">Uncharacterized protein</fullName>
    </submittedName>
</protein>
<sequence length="142" mass="16083">MLKVGRNNRLWGAVRSLESLQPYANPRNGYPAVYICSFSLSEDPVISSSPNKINNCMVLEFLMCSMVLDKLFPLEFLLMYCSSLSQLPNPLWIPTFCKTCCQTCLVMLHSANDSFPFLPSIVGTPHQFPFPELKSIFIRKPV</sequence>
<gene>
    <name evidence="1" type="ORF">V6N12_058544</name>
</gene>
<evidence type="ECO:0000313" key="1">
    <source>
        <dbReference type="EMBL" id="KAK8564968.1"/>
    </source>
</evidence>
<keyword evidence="2" id="KW-1185">Reference proteome</keyword>